<evidence type="ECO:0000313" key="7">
    <source>
        <dbReference type="EMBL" id="CAH0020494.1"/>
    </source>
</evidence>
<proteinExistence type="inferred from homology"/>
<evidence type="ECO:0000256" key="2">
    <source>
        <dbReference type="ARBA" id="ARBA00010989"/>
    </source>
</evidence>
<reference evidence="7" key="1">
    <citation type="submission" date="2021-10" db="EMBL/GenBank/DDBJ databases">
        <authorList>
            <person name="Piombo E."/>
        </authorList>
    </citation>
    <scope>NUCLEOTIDE SEQUENCE</scope>
</reference>
<sequence>MPGLDRHTASIYQLRSYASYQHSVSCPNIFAGERGGLYGFARDPNGAVKIGYRGTKFTNPQTQADGAARSIPTTRWTRQPTRKIPATAANVIKDFVQKFLPDLIPYETKTRLCWYTDSFDNHFVIDFVPGYKGLMVATGGSGHGFKFLPTLGKHVVDLLEGRSNDYLHYWKWRSPEANKKPYNSIMEGIASEDPFMSSYLLLKTVLQFGRVTCNTDI</sequence>
<name>A0A9N9VC46_9HYPO</name>
<dbReference type="SUPFAM" id="SSF54373">
    <property type="entry name" value="FAD-linked reductases, C-terminal domain"/>
    <property type="match status" value="1"/>
</dbReference>
<protein>
    <recommendedName>
        <fullName evidence="6">FAD dependent oxidoreductase domain-containing protein</fullName>
    </recommendedName>
</protein>
<comment type="caution">
    <text evidence="7">The sequence shown here is derived from an EMBL/GenBank/DDBJ whole genome shotgun (WGS) entry which is preliminary data.</text>
</comment>
<keyword evidence="5" id="KW-0560">Oxidoreductase</keyword>
<dbReference type="InterPro" id="IPR045170">
    <property type="entry name" value="MTOX"/>
</dbReference>
<dbReference type="InterPro" id="IPR036188">
    <property type="entry name" value="FAD/NAD-bd_sf"/>
</dbReference>
<dbReference type="OrthoDB" id="2219495at2759"/>
<dbReference type="Pfam" id="PF01266">
    <property type="entry name" value="DAO"/>
    <property type="match status" value="1"/>
</dbReference>
<dbReference type="GO" id="GO:0008115">
    <property type="term" value="F:sarcosine oxidase activity"/>
    <property type="evidence" value="ECO:0007669"/>
    <property type="project" value="TreeGrafter"/>
</dbReference>
<dbReference type="PANTHER" id="PTHR10961:SF15">
    <property type="entry name" value="FAD DEPENDENT OXIDOREDUCTASE DOMAIN-CONTAINING PROTEIN"/>
    <property type="match status" value="1"/>
</dbReference>
<dbReference type="GO" id="GO:0050660">
    <property type="term" value="F:flavin adenine dinucleotide binding"/>
    <property type="evidence" value="ECO:0007669"/>
    <property type="project" value="InterPro"/>
</dbReference>
<keyword evidence="8" id="KW-1185">Reference proteome</keyword>
<dbReference type="EMBL" id="CABFNQ020000645">
    <property type="protein sequence ID" value="CAH0020494.1"/>
    <property type="molecule type" value="Genomic_DNA"/>
</dbReference>
<gene>
    <name evidence="7" type="ORF">CRHIZ90672A_00004305</name>
</gene>
<accession>A0A9N9VC46</accession>
<evidence type="ECO:0000256" key="3">
    <source>
        <dbReference type="ARBA" id="ARBA00022630"/>
    </source>
</evidence>
<dbReference type="Gene3D" id="3.50.50.60">
    <property type="entry name" value="FAD/NAD(P)-binding domain"/>
    <property type="match status" value="1"/>
</dbReference>
<comment type="similarity">
    <text evidence="2">Belongs to the MSOX/MTOX family.</text>
</comment>
<feature type="domain" description="FAD dependent oxidoreductase" evidence="6">
    <location>
        <begin position="36"/>
        <end position="158"/>
    </location>
</feature>
<evidence type="ECO:0000313" key="8">
    <source>
        <dbReference type="Proteomes" id="UP000696573"/>
    </source>
</evidence>
<dbReference type="PANTHER" id="PTHR10961">
    <property type="entry name" value="PEROXISOMAL SARCOSINE OXIDASE"/>
    <property type="match status" value="1"/>
</dbReference>
<organism evidence="7 8">
    <name type="scientific">Clonostachys rhizophaga</name>
    <dbReference type="NCBI Taxonomy" id="160324"/>
    <lineage>
        <taxon>Eukaryota</taxon>
        <taxon>Fungi</taxon>
        <taxon>Dikarya</taxon>
        <taxon>Ascomycota</taxon>
        <taxon>Pezizomycotina</taxon>
        <taxon>Sordariomycetes</taxon>
        <taxon>Hypocreomycetidae</taxon>
        <taxon>Hypocreales</taxon>
        <taxon>Bionectriaceae</taxon>
        <taxon>Clonostachys</taxon>
    </lineage>
</organism>
<evidence type="ECO:0000256" key="1">
    <source>
        <dbReference type="ARBA" id="ARBA00001974"/>
    </source>
</evidence>
<dbReference type="Gene3D" id="3.30.9.10">
    <property type="entry name" value="D-Amino Acid Oxidase, subunit A, domain 2"/>
    <property type="match status" value="1"/>
</dbReference>
<dbReference type="SUPFAM" id="SSF51905">
    <property type="entry name" value="FAD/NAD(P)-binding domain"/>
    <property type="match status" value="1"/>
</dbReference>
<evidence type="ECO:0000259" key="6">
    <source>
        <dbReference type="Pfam" id="PF01266"/>
    </source>
</evidence>
<dbReference type="InterPro" id="IPR006076">
    <property type="entry name" value="FAD-dep_OxRdtase"/>
</dbReference>
<comment type="cofactor">
    <cofactor evidence="1">
        <name>FAD</name>
        <dbReference type="ChEBI" id="CHEBI:57692"/>
    </cofactor>
</comment>
<keyword evidence="4" id="KW-0274">FAD</keyword>
<dbReference type="AlphaFoldDB" id="A0A9N9VC46"/>
<keyword evidence="3" id="KW-0285">Flavoprotein</keyword>
<evidence type="ECO:0000256" key="5">
    <source>
        <dbReference type="ARBA" id="ARBA00023002"/>
    </source>
</evidence>
<dbReference type="Proteomes" id="UP000696573">
    <property type="component" value="Unassembled WGS sequence"/>
</dbReference>
<evidence type="ECO:0000256" key="4">
    <source>
        <dbReference type="ARBA" id="ARBA00022827"/>
    </source>
</evidence>